<sequence length="207" mass="21442">MKIVSILSQKGGAGKTTLALHIAVAAEAARLSTVVIDLDPQASSAGWKDSRDKETPVVVSLPHTRLAQGLQAAEEGGAALAVIDTAPHSEAAALAATRVADLVLIPCRPGILDLRAIGTTAELVKLAQKPAFVVLNTMPPRATNLLADARAAVETHGLEVAPVALQQRAAYAHALTAGATAAEYEPEGKAAAEVKAFMKWLRKTLPI</sequence>
<dbReference type="PIRSF" id="PIRSF009320">
    <property type="entry name" value="Nuc_binding_HP_1000"/>
    <property type="match status" value="1"/>
</dbReference>
<dbReference type="PANTHER" id="PTHR13696">
    <property type="entry name" value="P-LOOP CONTAINING NUCLEOSIDE TRIPHOSPHATE HYDROLASE"/>
    <property type="match status" value="1"/>
</dbReference>
<gene>
    <name evidence="2" type="ORF">GTK09_25865</name>
</gene>
<dbReference type="PANTHER" id="PTHR13696:SF96">
    <property type="entry name" value="COBQ_COBB_MIND_PARA NUCLEOTIDE BINDING DOMAIN-CONTAINING PROTEIN"/>
    <property type="match status" value="1"/>
</dbReference>
<dbReference type="InterPro" id="IPR002586">
    <property type="entry name" value="CobQ/CobB/MinD/ParA_Nub-bd_dom"/>
</dbReference>
<proteinExistence type="predicted"/>
<reference evidence="2 3" key="1">
    <citation type="submission" date="2020-01" db="EMBL/GenBank/DDBJ databases">
        <title>Jiella pacifica sp. nov.</title>
        <authorList>
            <person name="Xue Z."/>
            <person name="Zhu S."/>
            <person name="Chen J."/>
            <person name="Yang J."/>
        </authorList>
    </citation>
    <scope>NUCLEOTIDE SEQUENCE [LARGE SCALE GENOMIC DNA]</scope>
    <source>
        <strain evidence="2 3">40Bstr34</strain>
    </source>
</reference>
<dbReference type="Proteomes" id="UP000469011">
    <property type="component" value="Unassembled WGS sequence"/>
</dbReference>
<protein>
    <submittedName>
        <fullName evidence="2">AAA family ATPase</fullName>
    </submittedName>
</protein>
<organism evidence="2 3">
    <name type="scientific">Jiella pacifica</name>
    <dbReference type="NCBI Taxonomy" id="2696469"/>
    <lineage>
        <taxon>Bacteria</taxon>
        <taxon>Pseudomonadati</taxon>
        <taxon>Pseudomonadota</taxon>
        <taxon>Alphaproteobacteria</taxon>
        <taxon>Hyphomicrobiales</taxon>
        <taxon>Aurantimonadaceae</taxon>
        <taxon>Jiella</taxon>
    </lineage>
</organism>
<dbReference type="InterPro" id="IPR050678">
    <property type="entry name" value="DNA_Partitioning_ATPase"/>
</dbReference>
<name>A0A6N9TCL6_9HYPH</name>
<evidence type="ECO:0000313" key="3">
    <source>
        <dbReference type="Proteomes" id="UP000469011"/>
    </source>
</evidence>
<dbReference type="AlphaFoldDB" id="A0A6N9TCL6"/>
<comment type="caution">
    <text evidence="2">The sequence shown here is derived from an EMBL/GenBank/DDBJ whole genome shotgun (WGS) entry which is preliminary data.</text>
</comment>
<dbReference type="Pfam" id="PF01656">
    <property type="entry name" value="CbiA"/>
    <property type="match status" value="1"/>
</dbReference>
<accession>A0A6N9TCL6</accession>
<feature type="domain" description="CobQ/CobB/MinD/ParA nucleotide binding" evidence="1">
    <location>
        <begin position="5"/>
        <end position="172"/>
    </location>
</feature>
<keyword evidence="3" id="KW-1185">Reference proteome</keyword>
<dbReference type="EMBL" id="JAAAMG010000040">
    <property type="protein sequence ID" value="NDW07836.1"/>
    <property type="molecule type" value="Genomic_DNA"/>
</dbReference>
<evidence type="ECO:0000259" key="1">
    <source>
        <dbReference type="Pfam" id="PF01656"/>
    </source>
</evidence>
<dbReference type="InterPro" id="IPR027417">
    <property type="entry name" value="P-loop_NTPase"/>
</dbReference>
<dbReference type="Gene3D" id="3.40.50.300">
    <property type="entry name" value="P-loop containing nucleotide triphosphate hydrolases"/>
    <property type="match status" value="1"/>
</dbReference>
<evidence type="ECO:0000313" key="2">
    <source>
        <dbReference type="EMBL" id="NDW07836.1"/>
    </source>
</evidence>
<dbReference type="CDD" id="cd02042">
    <property type="entry name" value="ParAB_family"/>
    <property type="match status" value="1"/>
</dbReference>
<dbReference type="SUPFAM" id="SSF52540">
    <property type="entry name" value="P-loop containing nucleoside triphosphate hydrolases"/>
    <property type="match status" value="1"/>
</dbReference>